<sequence>MFELLLVILTFASPILIGIFISKYFKYKSEVNAQLQALQSGLDSKTNLELQNEVKALKERLAAVEAIVTDSGYELNQKIANLK</sequence>
<feature type="transmembrane region" description="Helical" evidence="1">
    <location>
        <begin position="6"/>
        <end position="25"/>
    </location>
</feature>
<comment type="caution">
    <text evidence="2">The sequence shown here is derived from an EMBL/GenBank/DDBJ whole genome shotgun (WGS) entry which is preliminary data.</text>
</comment>
<dbReference type="RefSeq" id="WP_116000396.1">
    <property type="nucleotide sequence ID" value="NZ_QUOV01000001.1"/>
</dbReference>
<evidence type="ECO:0000313" key="3">
    <source>
        <dbReference type="Proteomes" id="UP000256999"/>
    </source>
</evidence>
<protein>
    <recommendedName>
        <fullName evidence="4">Phage shock protein B</fullName>
    </recommendedName>
</protein>
<evidence type="ECO:0000313" key="2">
    <source>
        <dbReference type="EMBL" id="REL35729.1"/>
    </source>
</evidence>
<name>A0A3E0UFR3_9GAMM</name>
<dbReference type="Proteomes" id="UP000256999">
    <property type="component" value="Unassembled WGS sequence"/>
</dbReference>
<reference evidence="2 3" key="1">
    <citation type="submission" date="2018-08" db="EMBL/GenBank/DDBJ databases">
        <title>Thalassotalea euphylliae genome.</title>
        <authorList>
            <person name="Summers S."/>
            <person name="Rice S.A."/>
            <person name="Freckelton M.L."/>
            <person name="Nedved B.T."/>
            <person name="Hadfield M.G."/>
        </authorList>
    </citation>
    <scope>NUCLEOTIDE SEQUENCE [LARGE SCALE GENOMIC DNA]</scope>
    <source>
        <strain evidence="2 3">H2</strain>
    </source>
</reference>
<dbReference type="EMBL" id="QUOV01000001">
    <property type="protein sequence ID" value="REL35729.1"/>
    <property type="molecule type" value="Genomic_DNA"/>
</dbReference>
<evidence type="ECO:0008006" key="4">
    <source>
        <dbReference type="Google" id="ProtNLM"/>
    </source>
</evidence>
<proteinExistence type="predicted"/>
<organism evidence="2 3">
    <name type="scientific">Thalassotalea euphylliae</name>
    <dbReference type="NCBI Taxonomy" id="1655234"/>
    <lineage>
        <taxon>Bacteria</taxon>
        <taxon>Pseudomonadati</taxon>
        <taxon>Pseudomonadota</taxon>
        <taxon>Gammaproteobacteria</taxon>
        <taxon>Alteromonadales</taxon>
        <taxon>Colwelliaceae</taxon>
        <taxon>Thalassotalea</taxon>
    </lineage>
</organism>
<accession>A0A3E0UFR3</accession>
<evidence type="ECO:0000256" key="1">
    <source>
        <dbReference type="SAM" id="Phobius"/>
    </source>
</evidence>
<keyword evidence="1" id="KW-1133">Transmembrane helix</keyword>
<keyword evidence="1" id="KW-0472">Membrane</keyword>
<keyword evidence="1" id="KW-0812">Transmembrane</keyword>
<gene>
    <name evidence="2" type="ORF">DXX92_10480</name>
</gene>
<dbReference type="OrthoDB" id="6268604at2"/>
<dbReference type="AlphaFoldDB" id="A0A3E0UFR3"/>